<feature type="transmembrane region" description="Helical" evidence="1">
    <location>
        <begin position="73"/>
        <end position="92"/>
    </location>
</feature>
<name>A0A2X4TIG1_SALER</name>
<dbReference type="AlphaFoldDB" id="A0A2X4TIG1"/>
<feature type="transmembrane region" description="Helical" evidence="1">
    <location>
        <begin position="12"/>
        <end position="34"/>
    </location>
</feature>
<evidence type="ECO:0000256" key="1">
    <source>
        <dbReference type="SAM" id="Phobius"/>
    </source>
</evidence>
<evidence type="ECO:0000313" key="3">
    <source>
        <dbReference type="Proteomes" id="UP000248731"/>
    </source>
</evidence>
<sequence length="122" mass="13512">MGVMDQKFGSAAAAYSYLIFVLLYVPCISVMGAISRESKRGWMSFSILWGLNIAYSLATLFYQVTSFSQHPTYSLICILAVIVFNIVVLSLLRRARSRVDIKLLATRKNVSSCCSDTAGNCH</sequence>
<organism evidence="2 3">
    <name type="scientific">Salmonella enterica subsp. arizonae</name>
    <dbReference type="NCBI Taxonomy" id="59203"/>
    <lineage>
        <taxon>Bacteria</taxon>
        <taxon>Pseudomonadati</taxon>
        <taxon>Pseudomonadota</taxon>
        <taxon>Gammaproteobacteria</taxon>
        <taxon>Enterobacterales</taxon>
        <taxon>Enterobacteriaceae</taxon>
        <taxon>Salmonella</taxon>
    </lineage>
</organism>
<protein>
    <submittedName>
        <fullName evidence="2">Ferrous iron transport protein B</fullName>
    </submittedName>
</protein>
<keyword evidence="1" id="KW-0812">Transmembrane</keyword>
<proteinExistence type="predicted"/>
<keyword evidence="1" id="KW-1133">Transmembrane helix</keyword>
<accession>A0A2X4TIG1</accession>
<feature type="transmembrane region" description="Helical" evidence="1">
    <location>
        <begin position="41"/>
        <end position="61"/>
    </location>
</feature>
<dbReference type="Proteomes" id="UP000248731">
    <property type="component" value="Chromosome 1"/>
</dbReference>
<dbReference type="EMBL" id="LS483466">
    <property type="protein sequence ID" value="SQI19800.1"/>
    <property type="molecule type" value="Genomic_DNA"/>
</dbReference>
<dbReference type="InterPro" id="IPR050860">
    <property type="entry name" value="FeoB_GTPase"/>
</dbReference>
<keyword evidence="1" id="KW-0472">Membrane</keyword>
<gene>
    <name evidence="2" type="primary">feoB_1</name>
    <name evidence="2" type="ORF">NCTC7307_00357</name>
</gene>
<dbReference type="GO" id="GO:0015093">
    <property type="term" value="F:ferrous iron transmembrane transporter activity"/>
    <property type="evidence" value="ECO:0007669"/>
    <property type="project" value="TreeGrafter"/>
</dbReference>
<dbReference type="PANTHER" id="PTHR43185:SF1">
    <property type="entry name" value="FE(2+) TRANSPORTER FEOB"/>
    <property type="match status" value="1"/>
</dbReference>
<dbReference type="GO" id="GO:0005886">
    <property type="term" value="C:plasma membrane"/>
    <property type="evidence" value="ECO:0007669"/>
    <property type="project" value="TreeGrafter"/>
</dbReference>
<keyword evidence="3" id="KW-1185">Reference proteome</keyword>
<evidence type="ECO:0000313" key="2">
    <source>
        <dbReference type="EMBL" id="SQI19800.1"/>
    </source>
</evidence>
<reference evidence="2 3" key="1">
    <citation type="submission" date="2018-06" db="EMBL/GenBank/DDBJ databases">
        <authorList>
            <consortium name="Pathogen Informatics"/>
            <person name="Doyle S."/>
        </authorList>
    </citation>
    <scope>NUCLEOTIDE SEQUENCE [LARGE SCALE GENOMIC DNA]</scope>
    <source>
        <strain evidence="2 3">NCTC7307</strain>
    </source>
</reference>
<dbReference type="PANTHER" id="PTHR43185">
    <property type="entry name" value="FERROUS IRON TRANSPORT PROTEIN B"/>
    <property type="match status" value="1"/>
</dbReference>